<proteinExistence type="predicted"/>
<reference evidence="1 2" key="1">
    <citation type="submission" date="2019-06" db="EMBL/GenBank/DDBJ databases">
        <title>Draft genomes of female and male turbot (Scophthalmus maximus).</title>
        <authorList>
            <person name="Xu H."/>
            <person name="Xu X.-W."/>
            <person name="Shao C."/>
            <person name="Chen S."/>
        </authorList>
    </citation>
    <scope>NUCLEOTIDE SEQUENCE [LARGE SCALE GENOMIC DNA]</scope>
    <source>
        <strain evidence="1">Ysfricsl-2016a</strain>
        <tissue evidence="1">Blood</tissue>
    </source>
</reference>
<sequence length="129" mass="14183">MTSEPPDTGLNSLLSGGKNYERLRLQVVTEMSVSHIAARARSEFLVGAQTSSAWCKPHNYMPRLRENKRKRGGGQTLVCIRSCAGRGRLPAPVRWICRCSGEDRRVRPATVISSSEFSLLPSNKNTGPA</sequence>
<organism evidence="1 2">
    <name type="scientific">Scophthalmus maximus</name>
    <name type="common">Turbot</name>
    <name type="synonym">Psetta maxima</name>
    <dbReference type="NCBI Taxonomy" id="52904"/>
    <lineage>
        <taxon>Eukaryota</taxon>
        <taxon>Metazoa</taxon>
        <taxon>Chordata</taxon>
        <taxon>Craniata</taxon>
        <taxon>Vertebrata</taxon>
        <taxon>Euteleostomi</taxon>
        <taxon>Actinopterygii</taxon>
        <taxon>Neopterygii</taxon>
        <taxon>Teleostei</taxon>
        <taxon>Neoteleostei</taxon>
        <taxon>Acanthomorphata</taxon>
        <taxon>Carangaria</taxon>
        <taxon>Pleuronectiformes</taxon>
        <taxon>Pleuronectoidei</taxon>
        <taxon>Scophthalmidae</taxon>
        <taxon>Scophthalmus</taxon>
    </lineage>
</organism>
<accession>A0A6A4SAK0</accession>
<evidence type="ECO:0000313" key="1">
    <source>
        <dbReference type="EMBL" id="KAF0029639.1"/>
    </source>
</evidence>
<evidence type="ECO:0000313" key="2">
    <source>
        <dbReference type="Proteomes" id="UP000438429"/>
    </source>
</evidence>
<dbReference type="AlphaFoldDB" id="A0A6A4SAK0"/>
<dbReference type="Proteomes" id="UP000438429">
    <property type="component" value="Unassembled WGS sequence"/>
</dbReference>
<gene>
    <name evidence="1" type="ORF">F2P81_018744</name>
</gene>
<name>A0A6A4SAK0_SCOMX</name>
<comment type="caution">
    <text evidence="1">The sequence shown here is derived from an EMBL/GenBank/DDBJ whole genome shotgun (WGS) entry which is preliminary data.</text>
</comment>
<dbReference type="EMBL" id="VEVO01000016">
    <property type="protein sequence ID" value="KAF0029639.1"/>
    <property type="molecule type" value="Genomic_DNA"/>
</dbReference>
<protein>
    <submittedName>
        <fullName evidence="1">Uncharacterized protein</fullName>
    </submittedName>
</protein>